<dbReference type="InterPro" id="IPR001387">
    <property type="entry name" value="Cro/C1-type_HTH"/>
</dbReference>
<proteinExistence type="predicted"/>
<dbReference type="RefSeq" id="WP_175145356.1">
    <property type="nucleotide sequence ID" value="NZ_CADFGL010000037.1"/>
</dbReference>
<feature type="region of interest" description="Disordered" evidence="1">
    <location>
        <begin position="67"/>
        <end position="95"/>
    </location>
</feature>
<dbReference type="InterPro" id="IPR010982">
    <property type="entry name" value="Lambda_DNA-bd_dom_sf"/>
</dbReference>
<evidence type="ECO:0000313" key="2">
    <source>
        <dbReference type="EMBL" id="CAB3730063.1"/>
    </source>
</evidence>
<evidence type="ECO:0000256" key="1">
    <source>
        <dbReference type="SAM" id="MobiDB-lite"/>
    </source>
</evidence>
<dbReference type="SUPFAM" id="SSF47413">
    <property type="entry name" value="lambda repressor-like DNA-binding domains"/>
    <property type="match status" value="1"/>
</dbReference>
<accession>A0A6J5CCG6</accession>
<dbReference type="AlphaFoldDB" id="A0A6J5CCG6"/>
<gene>
    <name evidence="2" type="ORF">LMG22037_05501</name>
</gene>
<sequence>MKNMMKTCHEMLVEIKAATGLGEIALAKRLDISQPTVNRILNKQVDCKGTTLMAILRLHEEIFSGGSVDSQAASDDAQPPTGERDSSGEDGQGGQ</sequence>
<dbReference type="Gene3D" id="1.10.260.40">
    <property type="entry name" value="lambda repressor-like DNA-binding domains"/>
    <property type="match status" value="1"/>
</dbReference>
<dbReference type="CDD" id="cd00093">
    <property type="entry name" value="HTH_XRE"/>
    <property type="match status" value="1"/>
</dbReference>
<dbReference type="Proteomes" id="UP000494249">
    <property type="component" value="Unassembled WGS sequence"/>
</dbReference>
<reference evidence="2 3" key="1">
    <citation type="submission" date="2020-04" db="EMBL/GenBank/DDBJ databases">
        <authorList>
            <person name="De Canck E."/>
        </authorList>
    </citation>
    <scope>NUCLEOTIDE SEQUENCE [LARGE SCALE GENOMIC DNA]</scope>
    <source>
        <strain evidence="2 3">LMG 22037</strain>
    </source>
</reference>
<protein>
    <recommendedName>
        <fullName evidence="4">HTH cro/C1-type domain-containing protein</fullName>
    </recommendedName>
</protein>
<organism evidence="2 3">
    <name type="scientific">Paraburkholderia phenoliruptrix</name>
    <dbReference type="NCBI Taxonomy" id="252970"/>
    <lineage>
        <taxon>Bacteria</taxon>
        <taxon>Pseudomonadati</taxon>
        <taxon>Pseudomonadota</taxon>
        <taxon>Betaproteobacteria</taxon>
        <taxon>Burkholderiales</taxon>
        <taxon>Burkholderiaceae</taxon>
        <taxon>Paraburkholderia</taxon>
    </lineage>
</organism>
<name>A0A6J5CCG6_9BURK</name>
<evidence type="ECO:0000313" key="3">
    <source>
        <dbReference type="Proteomes" id="UP000494249"/>
    </source>
</evidence>
<dbReference type="EMBL" id="CADIKB010000040">
    <property type="protein sequence ID" value="CAB3730063.1"/>
    <property type="molecule type" value="Genomic_DNA"/>
</dbReference>
<dbReference type="GO" id="GO:0003677">
    <property type="term" value="F:DNA binding"/>
    <property type="evidence" value="ECO:0007669"/>
    <property type="project" value="InterPro"/>
</dbReference>
<evidence type="ECO:0008006" key="4">
    <source>
        <dbReference type="Google" id="ProtNLM"/>
    </source>
</evidence>